<accession>A0A315XUK2</accession>
<sequence>MSDSYNDIIGLPHHVSQTRPQMSRRNRAAQFAPFAALTGYDEAVRESARRTDSRAELCDDDAAELNKKIQLIGARIASEPFCEVTYFVPDKHKAGGEYITVSGNVRFIEEATRQMVFCGGLRIPLDDIVGIVL</sequence>
<reference evidence="1 2" key="1">
    <citation type="submission" date="2018-05" db="EMBL/GenBank/DDBJ databases">
        <title>The Hungate 1000. A catalogue of reference genomes from the rumen microbiome.</title>
        <authorList>
            <person name="Kelly W."/>
        </authorList>
    </citation>
    <scope>NUCLEOTIDE SEQUENCE [LARGE SCALE GENOMIC DNA]</scope>
    <source>
        <strain evidence="1 2">SAb67</strain>
    </source>
</reference>
<evidence type="ECO:0008006" key="3">
    <source>
        <dbReference type="Google" id="ProtNLM"/>
    </source>
</evidence>
<evidence type="ECO:0000313" key="2">
    <source>
        <dbReference type="Proteomes" id="UP000245720"/>
    </source>
</evidence>
<name>A0A315XUK2_RUMFL</name>
<gene>
    <name evidence="1" type="ORF">IE37_03133</name>
</gene>
<dbReference type="OrthoDB" id="361760at2"/>
<organism evidence="1 2">
    <name type="scientific">Ruminococcus flavefaciens</name>
    <dbReference type="NCBI Taxonomy" id="1265"/>
    <lineage>
        <taxon>Bacteria</taxon>
        <taxon>Bacillati</taxon>
        <taxon>Bacillota</taxon>
        <taxon>Clostridia</taxon>
        <taxon>Eubacteriales</taxon>
        <taxon>Oscillospiraceae</taxon>
        <taxon>Ruminococcus</taxon>
    </lineage>
</organism>
<dbReference type="STRING" id="1265.SAMN02910280_2254"/>
<comment type="caution">
    <text evidence="1">The sequence shown here is derived from an EMBL/GenBank/DDBJ whole genome shotgun (WGS) entry which is preliminary data.</text>
</comment>
<dbReference type="Proteomes" id="UP000245720">
    <property type="component" value="Unassembled WGS sequence"/>
</dbReference>
<dbReference type="EMBL" id="QGDI01000015">
    <property type="protein sequence ID" value="PWJ10243.1"/>
    <property type="molecule type" value="Genomic_DNA"/>
</dbReference>
<dbReference type="AlphaFoldDB" id="A0A315XUK2"/>
<protein>
    <recommendedName>
        <fullName evidence="3">YolD-like protein</fullName>
    </recommendedName>
</protein>
<proteinExistence type="predicted"/>
<dbReference type="RefSeq" id="WP_109727809.1">
    <property type="nucleotide sequence ID" value="NZ_CAMOTJ010000007.1"/>
</dbReference>
<evidence type="ECO:0000313" key="1">
    <source>
        <dbReference type="EMBL" id="PWJ10243.1"/>
    </source>
</evidence>